<evidence type="ECO:0000313" key="3">
    <source>
        <dbReference type="Proteomes" id="UP000646833"/>
    </source>
</evidence>
<dbReference type="InterPro" id="IPR006311">
    <property type="entry name" value="TAT_signal"/>
</dbReference>
<proteinExistence type="predicted"/>
<feature type="region of interest" description="Disordered" evidence="1">
    <location>
        <begin position="31"/>
        <end position="50"/>
    </location>
</feature>
<reference evidence="2" key="1">
    <citation type="journal article" date="2014" name="Int. J. Syst. Evol. Microbiol.">
        <title>Complete genome sequence of Corynebacterium casei LMG S-19264T (=DSM 44701T), isolated from a smear-ripened cheese.</title>
        <authorList>
            <consortium name="US DOE Joint Genome Institute (JGI-PGF)"/>
            <person name="Walter F."/>
            <person name="Albersmeier A."/>
            <person name="Kalinowski J."/>
            <person name="Ruckert C."/>
        </authorList>
    </citation>
    <scope>NUCLEOTIDE SEQUENCE</scope>
    <source>
        <strain evidence="2">CCM 7217</strain>
    </source>
</reference>
<evidence type="ECO:0000256" key="1">
    <source>
        <dbReference type="SAM" id="MobiDB-lite"/>
    </source>
</evidence>
<name>A0A830E479_9EURY</name>
<feature type="compositionally biased region" description="Polar residues" evidence="1">
    <location>
        <begin position="31"/>
        <end position="43"/>
    </location>
</feature>
<dbReference type="EMBL" id="BMCI01000001">
    <property type="protein sequence ID" value="GGC48987.1"/>
    <property type="molecule type" value="Genomic_DNA"/>
</dbReference>
<dbReference type="AlphaFoldDB" id="A0A830E479"/>
<evidence type="ECO:0000313" key="2">
    <source>
        <dbReference type="EMBL" id="GGC48987.1"/>
    </source>
</evidence>
<protein>
    <submittedName>
        <fullName evidence="2">Uncharacterized protein</fullName>
    </submittedName>
</protein>
<dbReference type="PROSITE" id="PS51318">
    <property type="entry name" value="TAT"/>
    <property type="match status" value="1"/>
</dbReference>
<comment type="caution">
    <text evidence="2">The sequence shown here is derived from an EMBL/GenBank/DDBJ whole genome shotgun (WGS) entry which is preliminary data.</text>
</comment>
<organism evidence="2 3">
    <name type="scientific">Haloferax sulfurifontis</name>
    <dbReference type="NCBI Taxonomy" id="255616"/>
    <lineage>
        <taxon>Archaea</taxon>
        <taxon>Methanobacteriati</taxon>
        <taxon>Methanobacteriota</taxon>
        <taxon>Stenosarchaea group</taxon>
        <taxon>Halobacteria</taxon>
        <taxon>Halobacteriales</taxon>
        <taxon>Haloferacaceae</taxon>
        <taxon>Haloferax</taxon>
    </lineage>
</organism>
<sequence>MTHDQSNFDRRTVLRTAAGLSLAGIAGCLTGSRSSDETTSTNGDSDDQGLLRQVAVEGTTLVVRLGSGSAVEQINLIQPNGELFGTREVVTGVQQVAFEIGTAYDPGDYRVIAVHGDETVAETRLEIRPQLEIVDVGLFRNNPDKPWDEIYGESETNRTRNSEAYVEVRNTGSGPDAVVGLRFRGDVPHLAETYEGSGLYGTERTIVLPDSQINLFSSTLPFGPQLGDDGMGCSIDGNRGEFTVVIESMVSGREITETFGVTYSGSEEMRDCEINISAP</sequence>
<dbReference type="Proteomes" id="UP000646833">
    <property type="component" value="Unassembled WGS sequence"/>
</dbReference>
<gene>
    <name evidence="2" type="ORF">GCM10007209_08240</name>
</gene>
<reference evidence="2" key="2">
    <citation type="submission" date="2020-09" db="EMBL/GenBank/DDBJ databases">
        <authorList>
            <person name="Sun Q."/>
            <person name="Sedlacek I."/>
        </authorList>
    </citation>
    <scope>NUCLEOTIDE SEQUENCE</scope>
    <source>
        <strain evidence="2">CCM 7217</strain>
    </source>
</reference>
<accession>A0A830E479</accession>